<sequence>MLIVCVSLDLTVAVDEEEDECGIEWVCSCWYEPKTEARRCNFGEKPNLAKLSVSSSVALVEAEVGVESDNLWNSTSLFKNFQFLIRSTDK</sequence>
<proteinExistence type="predicted"/>
<evidence type="ECO:0000313" key="2">
    <source>
        <dbReference type="Proteomes" id="UP000774326"/>
    </source>
</evidence>
<organism evidence="1 2">
    <name type="scientific">Wickerhamomyces pijperi</name>
    <name type="common">Yeast</name>
    <name type="synonym">Pichia pijperi</name>
    <dbReference type="NCBI Taxonomy" id="599730"/>
    <lineage>
        <taxon>Eukaryota</taxon>
        <taxon>Fungi</taxon>
        <taxon>Dikarya</taxon>
        <taxon>Ascomycota</taxon>
        <taxon>Saccharomycotina</taxon>
        <taxon>Saccharomycetes</taxon>
        <taxon>Phaffomycetales</taxon>
        <taxon>Wickerhamomycetaceae</taxon>
        <taxon>Wickerhamomyces</taxon>
    </lineage>
</organism>
<keyword evidence="2" id="KW-1185">Reference proteome</keyword>
<evidence type="ECO:0000313" key="1">
    <source>
        <dbReference type="EMBL" id="KAH3687424.1"/>
    </source>
</evidence>
<name>A0A9P8TQM5_WICPI</name>
<reference evidence="1" key="1">
    <citation type="journal article" date="2021" name="Open Biol.">
        <title>Shared evolutionary footprints suggest mitochondrial oxidative damage underlies multiple complex I losses in fungi.</title>
        <authorList>
            <person name="Schikora-Tamarit M.A."/>
            <person name="Marcet-Houben M."/>
            <person name="Nosek J."/>
            <person name="Gabaldon T."/>
        </authorList>
    </citation>
    <scope>NUCLEOTIDE SEQUENCE</scope>
    <source>
        <strain evidence="1">CBS2887</strain>
    </source>
</reference>
<dbReference type="AlphaFoldDB" id="A0A9P8TQM5"/>
<accession>A0A9P8TQM5</accession>
<protein>
    <submittedName>
        <fullName evidence="1">Uncharacterized protein</fullName>
    </submittedName>
</protein>
<dbReference type="EMBL" id="JAEUBG010000845">
    <property type="protein sequence ID" value="KAH3687424.1"/>
    <property type="molecule type" value="Genomic_DNA"/>
</dbReference>
<comment type="caution">
    <text evidence="1">The sequence shown here is derived from an EMBL/GenBank/DDBJ whole genome shotgun (WGS) entry which is preliminary data.</text>
</comment>
<reference evidence="1" key="2">
    <citation type="submission" date="2021-01" db="EMBL/GenBank/DDBJ databases">
        <authorList>
            <person name="Schikora-Tamarit M.A."/>
        </authorList>
    </citation>
    <scope>NUCLEOTIDE SEQUENCE</scope>
    <source>
        <strain evidence="1">CBS2887</strain>
    </source>
</reference>
<dbReference type="Proteomes" id="UP000774326">
    <property type="component" value="Unassembled WGS sequence"/>
</dbReference>
<gene>
    <name evidence="1" type="ORF">WICPIJ_001601</name>
</gene>